<keyword evidence="1" id="KW-0472">Membrane</keyword>
<evidence type="ECO:0000256" key="1">
    <source>
        <dbReference type="SAM" id="Phobius"/>
    </source>
</evidence>
<comment type="caution">
    <text evidence="2">The sequence shown here is derived from an EMBL/GenBank/DDBJ whole genome shotgun (WGS) entry which is preliminary data.</text>
</comment>
<gene>
    <name evidence="2" type="ORF">MKJ03_12075</name>
</gene>
<evidence type="ECO:0000313" key="3">
    <source>
        <dbReference type="Proteomes" id="UP001522662"/>
    </source>
</evidence>
<evidence type="ECO:0000313" key="2">
    <source>
        <dbReference type="EMBL" id="MCJ8239070.1"/>
    </source>
</evidence>
<feature type="transmembrane region" description="Helical" evidence="1">
    <location>
        <begin position="26"/>
        <end position="43"/>
    </location>
</feature>
<dbReference type="EMBL" id="JALAYX010000003">
    <property type="protein sequence ID" value="MCJ8239070.1"/>
    <property type="molecule type" value="Genomic_DNA"/>
</dbReference>
<reference evidence="2 3" key="1">
    <citation type="submission" date="2022-03" db="EMBL/GenBank/DDBJ databases">
        <title>Rhizobium SSM4.3 sp. nov., isolated from Sediment (Gouqi Island).</title>
        <authorList>
            <person name="Chen G."/>
        </authorList>
    </citation>
    <scope>NUCLEOTIDE SEQUENCE [LARGE SCALE GENOMIC DNA]</scope>
    <source>
        <strain evidence="2 3">SSM4.3</strain>
    </source>
</reference>
<keyword evidence="3" id="KW-1185">Reference proteome</keyword>
<protein>
    <submittedName>
        <fullName evidence="2">Uncharacterized protein</fullName>
    </submittedName>
</protein>
<keyword evidence="1" id="KW-1133">Transmembrane helix</keyword>
<name>A0ABT0D112_9HYPH</name>
<proteinExistence type="predicted"/>
<dbReference type="RefSeq" id="WP_245136811.1">
    <property type="nucleotide sequence ID" value="NZ_CP128477.1"/>
</dbReference>
<accession>A0ABT0D112</accession>
<organism evidence="2 3">
    <name type="scientific">Peteryoungia algae</name>
    <dbReference type="NCBI Taxonomy" id="2919917"/>
    <lineage>
        <taxon>Bacteria</taxon>
        <taxon>Pseudomonadati</taxon>
        <taxon>Pseudomonadota</taxon>
        <taxon>Alphaproteobacteria</taxon>
        <taxon>Hyphomicrobiales</taxon>
        <taxon>Rhizobiaceae</taxon>
        <taxon>Peteryoungia</taxon>
    </lineage>
</organism>
<sequence>MFMTILPPALIGGADGAVWDFIYRFQGLITGILAVGAAFWTVVELRNSQRMQEQQHQAQIAVATLPHKLAILRFMALTTPILDNYPNICHQYLRQLDPALQWGENTNKGLANWLLATGFLKRLMHSDFFSECEPLFTPPVALCSQQIEASLEFFEAISSSTSHEIADLWKDELKPVWYHDGFGVAAEDLCKQVSELRRQLDLWFEVMLGERYQIAH</sequence>
<keyword evidence="1" id="KW-0812">Transmembrane</keyword>
<dbReference type="Proteomes" id="UP001522662">
    <property type="component" value="Unassembled WGS sequence"/>
</dbReference>